<comment type="caution">
    <text evidence="1">The sequence shown here is derived from an EMBL/GenBank/DDBJ whole genome shotgun (WGS) entry which is preliminary data.</text>
</comment>
<dbReference type="AlphaFoldDB" id="A0AA39SSI1"/>
<sequence length="115" mass="12973">MLATIALGAAQYQTRYYQLEDSRRRNPILVTRNSNRTRPAATPGGVPLPPLDLTEDNVRQVLADAREEFGQLFDRSVGMTGEAELAELDGPFVKISLRGRFWHERSLVLARLLFC</sequence>
<evidence type="ECO:0000313" key="2">
    <source>
        <dbReference type="Proteomes" id="UP001168877"/>
    </source>
</evidence>
<dbReference type="Proteomes" id="UP001168877">
    <property type="component" value="Unassembled WGS sequence"/>
</dbReference>
<reference evidence="1" key="1">
    <citation type="journal article" date="2022" name="Plant J.">
        <title>Strategies of tolerance reflected in two North American maple genomes.</title>
        <authorList>
            <person name="McEvoy S.L."/>
            <person name="Sezen U.U."/>
            <person name="Trouern-Trend A."/>
            <person name="McMahon S.M."/>
            <person name="Schaberg P.G."/>
            <person name="Yang J."/>
            <person name="Wegrzyn J.L."/>
            <person name="Swenson N.G."/>
        </authorList>
    </citation>
    <scope>NUCLEOTIDE SEQUENCE</scope>
    <source>
        <strain evidence="1">NS2018</strain>
    </source>
</reference>
<name>A0AA39SSI1_ACESA</name>
<keyword evidence="2" id="KW-1185">Reference proteome</keyword>
<dbReference type="InterPro" id="IPR034904">
    <property type="entry name" value="FSCA_dom_sf"/>
</dbReference>
<dbReference type="Gene3D" id="3.30.300.130">
    <property type="entry name" value="Fe-S cluster assembly (FSCA)"/>
    <property type="match status" value="1"/>
</dbReference>
<proteinExistence type="predicted"/>
<reference evidence="1" key="2">
    <citation type="submission" date="2023-06" db="EMBL/GenBank/DDBJ databases">
        <authorList>
            <person name="Swenson N.G."/>
            <person name="Wegrzyn J.L."/>
            <person name="Mcevoy S.L."/>
        </authorList>
    </citation>
    <scope>NUCLEOTIDE SEQUENCE</scope>
    <source>
        <strain evidence="1">NS2018</strain>
        <tissue evidence="1">Leaf</tissue>
    </source>
</reference>
<dbReference type="PANTHER" id="PTHR36018:SF1">
    <property type="entry name" value="OS09G0481800 PROTEIN"/>
    <property type="match status" value="1"/>
</dbReference>
<dbReference type="PANTHER" id="PTHR36018">
    <property type="entry name" value="OS09G0481800 PROTEIN"/>
    <property type="match status" value="1"/>
</dbReference>
<accession>A0AA39SSI1</accession>
<gene>
    <name evidence="1" type="ORF">LWI29_014610</name>
</gene>
<evidence type="ECO:0000313" key="1">
    <source>
        <dbReference type="EMBL" id="KAK0596318.1"/>
    </source>
</evidence>
<organism evidence="1 2">
    <name type="scientific">Acer saccharum</name>
    <name type="common">Sugar maple</name>
    <dbReference type="NCBI Taxonomy" id="4024"/>
    <lineage>
        <taxon>Eukaryota</taxon>
        <taxon>Viridiplantae</taxon>
        <taxon>Streptophyta</taxon>
        <taxon>Embryophyta</taxon>
        <taxon>Tracheophyta</taxon>
        <taxon>Spermatophyta</taxon>
        <taxon>Magnoliopsida</taxon>
        <taxon>eudicotyledons</taxon>
        <taxon>Gunneridae</taxon>
        <taxon>Pentapetalae</taxon>
        <taxon>rosids</taxon>
        <taxon>malvids</taxon>
        <taxon>Sapindales</taxon>
        <taxon>Sapindaceae</taxon>
        <taxon>Hippocastanoideae</taxon>
        <taxon>Acereae</taxon>
        <taxon>Acer</taxon>
    </lineage>
</organism>
<protein>
    <submittedName>
        <fullName evidence="1">Uncharacterized protein</fullName>
    </submittedName>
</protein>
<dbReference type="EMBL" id="JAUESC010000004">
    <property type="protein sequence ID" value="KAK0596318.1"/>
    <property type="molecule type" value="Genomic_DNA"/>
</dbReference>